<protein>
    <submittedName>
        <fullName evidence="2">Tachykinin-like peptides receptor 86C isoform X4</fullName>
    </submittedName>
</protein>
<keyword evidence="1" id="KW-1133">Transmembrane helix</keyword>
<keyword evidence="2" id="KW-0675">Receptor</keyword>
<feature type="transmembrane region" description="Helical" evidence="1">
    <location>
        <begin position="131"/>
        <end position="151"/>
    </location>
</feature>
<organism evidence="2 3">
    <name type="scientific">Aphis craccivora</name>
    <name type="common">Cowpea aphid</name>
    <dbReference type="NCBI Taxonomy" id="307492"/>
    <lineage>
        <taxon>Eukaryota</taxon>
        <taxon>Metazoa</taxon>
        <taxon>Ecdysozoa</taxon>
        <taxon>Arthropoda</taxon>
        <taxon>Hexapoda</taxon>
        <taxon>Insecta</taxon>
        <taxon>Pterygota</taxon>
        <taxon>Neoptera</taxon>
        <taxon>Paraneoptera</taxon>
        <taxon>Hemiptera</taxon>
        <taxon>Sternorrhyncha</taxon>
        <taxon>Aphidomorpha</taxon>
        <taxon>Aphidoidea</taxon>
        <taxon>Aphididae</taxon>
        <taxon>Aphidini</taxon>
        <taxon>Aphis</taxon>
        <taxon>Aphis</taxon>
    </lineage>
</organism>
<evidence type="ECO:0000313" key="3">
    <source>
        <dbReference type="Proteomes" id="UP000478052"/>
    </source>
</evidence>
<dbReference type="OrthoDB" id="5981855at2759"/>
<dbReference type="AlphaFoldDB" id="A0A6G0ZJL6"/>
<name>A0A6G0ZJL6_APHCR</name>
<gene>
    <name evidence="2" type="ORF">FWK35_00011295</name>
</gene>
<accession>A0A6G0ZJL6</accession>
<reference evidence="2 3" key="1">
    <citation type="submission" date="2019-08" db="EMBL/GenBank/DDBJ databases">
        <title>Whole genome of Aphis craccivora.</title>
        <authorList>
            <person name="Voronova N.V."/>
            <person name="Shulinski R.S."/>
            <person name="Bandarenka Y.V."/>
            <person name="Zhorov D.G."/>
            <person name="Warner D."/>
        </authorList>
    </citation>
    <scope>NUCLEOTIDE SEQUENCE [LARGE SCALE GENOMIC DNA]</scope>
    <source>
        <strain evidence="2">180601</strain>
        <tissue evidence="2">Whole Body</tissue>
    </source>
</reference>
<evidence type="ECO:0000313" key="2">
    <source>
        <dbReference type="EMBL" id="KAF0771182.1"/>
    </source>
</evidence>
<evidence type="ECO:0000256" key="1">
    <source>
        <dbReference type="SAM" id="Phobius"/>
    </source>
</evidence>
<keyword evidence="1" id="KW-0472">Membrane</keyword>
<dbReference type="EMBL" id="VUJU01000325">
    <property type="protein sequence ID" value="KAF0771182.1"/>
    <property type="molecule type" value="Genomic_DNA"/>
</dbReference>
<dbReference type="Proteomes" id="UP000478052">
    <property type="component" value="Unassembled WGS sequence"/>
</dbReference>
<keyword evidence="1" id="KW-0812">Transmembrane</keyword>
<keyword evidence="3" id="KW-1185">Reference proteome</keyword>
<comment type="caution">
    <text evidence="2">The sequence shown here is derived from an EMBL/GenBank/DDBJ whole genome shotgun (WGS) entry which is preliminary data.</text>
</comment>
<proteinExistence type="predicted"/>
<sequence>MSPDYPEKCALFHGNHPANYKGCSVYKKLKLSNRQTRREQTFYKMEDHIDDNILSNCTAMVLSLEFDKPSKELEYYNSTSLLAILGDMLKSSDLTMSKRTIARDRLHDCVYPLPEPVHNISLWHKLTWSTVFIAMLIVAIVGNSIVIWIVAATTKVH</sequence>